<organism evidence="9 10">
    <name type="scientific">Lutzomyia longipalpis</name>
    <name type="common">Sand fly</name>
    <dbReference type="NCBI Taxonomy" id="7200"/>
    <lineage>
        <taxon>Eukaryota</taxon>
        <taxon>Metazoa</taxon>
        <taxon>Ecdysozoa</taxon>
        <taxon>Arthropoda</taxon>
        <taxon>Hexapoda</taxon>
        <taxon>Insecta</taxon>
        <taxon>Pterygota</taxon>
        <taxon>Neoptera</taxon>
        <taxon>Endopterygota</taxon>
        <taxon>Diptera</taxon>
        <taxon>Nematocera</taxon>
        <taxon>Psychodoidea</taxon>
        <taxon>Psychodidae</taxon>
        <taxon>Lutzomyia</taxon>
        <taxon>Lutzomyia</taxon>
    </lineage>
</organism>
<keyword evidence="3" id="KW-1003">Cell membrane</keyword>
<keyword evidence="7" id="KW-1133">Transmembrane helix</keyword>
<evidence type="ECO:0000313" key="9">
    <source>
        <dbReference type="EnsemblMetazoa" id="LLOJ005339-PA"/>
    </source>
</evidence>
<dbReference type="PANTHER" id="PTHR45161:SF2">
    <property type="entry name" value="RAP GUANINE NUCLEOTIDE EXCHANGE FACTOR 2"/>
    <property type="match status" value="1"/>
</dbReference>
<evidence type="ECO:0000256" key="6">
    <source>
        <dbReference type="ARBA" id="ARBA00023136"/>
    </source>
</evidence>
<dbReference type="InterPro" id="IPR018490">
    <property type="entry name" value="cNMP-bd_dom_sf"/>
</dbReference>
<accession>A0A1B0CL52</accession>
<dbReference type="AlphaFoldDB" id="A0A1B0CL52"/>
<dbReference type="VEuPathDB" id="VectorBase:LLOJ005339"/>
<protein>
    <recommendedName>
        <fullName evidence="11">Cyclic nucleotide-binding domain-containing protein</fullName>
    </recommendedName>
</protein>
<dbReference type="EMBL" id="GITU01011242">
    <property type="protein sequence ID" value="MBC1179945.1"/>
    <property type="molecule type" value="Transcribed_RNA"/>
</dbReference>
<dbReference type="SUPFAM" id="SSF51206">
    <property type="entry name" value="cAMP-binding domain-like"/>
    <property type="match status" value="1"/>
</dbReference>
<dbReference type="GO" id="GO:0005886">
    <property type="term" value="C:plasma membrane"/>
    <property type="evidence" value="ECO:0007669"/>
    <property type="project" value="UniProtKB-SubCell"/>
</dbReference>
<feature type="transmembrane region" description="Helical" evidence="7">
    <location>
        <begin position="65"/>
        <end position="92"/>
    </location>
</feature>
<keyword evidence="7" id="KW-0812">Transmembrane</keyword>
<dbReference type="EnsemblMetazoa" id="LLOJ005339-RA">
    <property type="protein sequence ID" value="LLOJ005339-PA"/>
    <property type="gene ID" value="LLOJ005339"/>
</dbReference>
<evidence type="ECO:0000313" key="10">
    <source>
        <dbReference type="Proteomes" id="UP000092461"/>
    </source>
</evidence>
<dbReference type="EMBL" id="AJWK01016916">
    <property type="status" value="NOT_ANNOTATED_CDS"/>
    <property type="molecule type" value="Genomic_DNA"/>
</dbReference>
<evidence type="ECO:0000256" key="3">
    <source>
        <dbReference type="ARBA" id="ARBA00022475"/>
    </source>
</evidence>
<proteinExistence type="predicted"/>
<feature type="transmembrane region" description="Helical" evidence="7">
    <location>
        <begin position="104"/>
        <end position="122"/>
    </location>
</feature>
<dbReference type="EMBL" id="AJWK01016917">
    <property type="status" value="NOT_ANNOTATED_CDS"/>
    <property type="molecule type" value="Genomic_DNA"/>
</dbReference>
<dbReference type="PANTHER" id="PTHR45161">
    <property type="entry name" value="CYTOSKELETON-ASSOCIATED PROTEIN 4"/>
    <property type="match status" value="1"/>
</dbReference>
<evidence type="ECO:0000256" key="1">
    <source>
        <dbReference type="ARBA" id="ARBA00004236"/>
    </source>
</evidence>
<reference evidence="10" key="1">
    <citation type="submission" date="2012-05" db="EMBL/GenBank/DDBJ databases">
        <title>Whole Genome Assembly of Lutzomyia longipalpis.</title>
        <authorList>
            <person name="Richards S."/>
            <person name="Qu C."/>
            <person name="Dillon R."/>
            <person name="Worley K."/>
            <person name="Scherer S."/>
            <person name="Batterton M."/>
            <person name="Taylor A."/>
            <person name="Hawes A."/>
            <person name="Hernandez B."/>
            <person name="Kovar C."/>
            <person name="Mandapat C."/>
            <person name="Pham C."/>
            <person name="Qu C."/>
            <person name="Jing C."/>
            <person name="Bess C."/>
            <person name="Bandaranaike D."/>
            <person name="Ngo D."/>
            <person name="Ongeri F."/>
            <person name="Arias F."/>
            <person name="Lara F."/>
            <person name="Weissenberger G."/>
            <person name="Kamau G."/>
            <person name="Han H."/>
            <person name="Shen H."/>
            <person name="Dinh H."/>
            <person name="Khalil I."/>
            <person name="Jones J."/>
            <person name="Shafer J."/>
            <person name="Jayaseelan J."/>
            <person name="Quiroz J."/>
            <person name="Blankenburg K."/>
            <person name="Nguyen L."/>
            <person name="Jackson L."/>
            <person name="Francisco L."/>
            <person name="Tang L.-Y."/>
            <person name="Pu L.-L."/>
            <person name="Perales L."/>
            <person name="Lorensuhewa L."/>
            <person name="Munidasa M."/>
            <person name="Coyle M."/>
            <person name="Taylor M."/>
            <person name="Puazo M."/>
            <person name="Firestine M."/>
            <person name="Scheel M."/>
            <person name="Javaid M."/>
            <person name="Wang M."/>
            <person name="Li M."/>
            <person name="Tabassum N."/>
            <person name="Saada N."/>
            <person name="Osuji N."/>
            <person name="Aqrawi P."/>
            <person name="Fu Q."/>
            <person name="Thornton R."/>
            <person name="Raj R."/>
            <person name="Goodspeed R."/>
            <person name="Mata R."/>
            <person name="Najjar R."/>
            <person name="Gubbala S."/>
            <person name="Lee S."/>
            <person name="Denson S."/>
            <person name="Patil S."/>
            <person name="Macmil S."/>
            <person name="Qi S."/>
            <person name="Matskevitch T."/>
            <person name="Palculict T."/>
            <person name="Mathew T."/>
            <person name="Vee V."/>
            <person name="Velamala V."/>
            <person name="Korchina V."/>
            <person name="Cai W."/>
            <person name="Liu W."/>
            <person name="Dai W."/>
            <person name="Zou X."/>
            <person name="Zhu Y."/>
            <person name="Zhang Y."/>
            <person name="Wu Y.-Q."/>
            <person name="Xin Y."/>
            <person name="Nazarath L."/>
            <person name="Kovar C."/>
            <person name="Han Y."/>
            <person name="Muzny D."/>
            <person name="Gibbs R."/>
        </authorList>
    </citation>
    <scope>NUCLEOTIDE SEQUENCE [LARGE SCALE GENOMIC DNA]</scope>
    <source>
        <strain evidence="10">Jacobina</strain>
    </source>
</reference>
<sequence length="124" mass="13985">MPSGTFIDHQFIDALCCDPDKRTLQDLQLIYYGLRSLEPLSNLRDSVLRSLCKVVRYERHNVNEILYYTGELSTCWYILLSGAVFINGSMFLPGSSTGELSTCWYILLSGAVFINGSMFLPGSR</sequence>
<evidence type="ECO:0000256" key="5">
    <source>
        <dbReference type="ARBA" id="ARBA00022553"/>
    </source>
</evidence>
<evidence type="ECO:0000313" key="8">
    <source>
        <dbReference type="EMBL" id="MBC1179945.1"/>
    </source>
</evidence>
<name>A0A1B0CL52_LUTLO</name>
<dbReference type="GO" id="GO:0005737">
    <property type="term" value="C:cytoplasm"/>
    <property type="evidence" value="ECO:0007669"/>
    <property type="project" value="UniProtKB-SubCell"/>
</dbReference>
<dbReference type="VEuPathDB" id="VectorBase:LLONM1_006092"/>
<evidence type="ECO:0000256" key="7">
    <source>
        <dbReference type="SAM" id="Phobius"/>
    </source>
</evidence>
<keyword evidence="4" id="KW-0963">Cytoplasm</keyword>
<evidence type="ECO:0008006" key="11">
    <source>
        <dbReference type="Google" id="ProtNLM"/>
    </source>
</evidence>
<keyword evidence="6 7" id="KW-0472">Membrane</keyword>
<reference evidence="9" key="3">
    <citation type="submission" date="2020-05" db="UniProtKB">
        <authorList>
            <consortium name="EnsemblMetazoa"/>
        </authorList>
    </citation>
    <scope>IDENTIFICATION</scope>
    <source>
        <strain evidence="9">Jacobina</strain>
    </source>
</reference>
<reference evidence="8" key="2">
    <citation type="journal article" date="2020" name="BMC">
        <title>Leishmania infection induces a limited differential gene expression in the sand fly midgut.</title>
        <authorList>
            <person name="Coutinho-Abreu I.V."/>
            <person name="Serafim T.D."/>
            <person name="Meneses C."/>
            <person name="Kamhawi S."/>
            <person name="Oliveira F."/>
            <person name="Valenzuela J.G."/>
        </authorList>
    </citation>
    <scope>NUCLEOTIDE SEQUENCE</scope>
    <source>
        <strain evidence="8">Jacobina</strain>
        <tissue evidence="8">Midgut</tissue>
    </source>
</reference>
<dbReference type="InterPro" id="IPR014710">
    <property type="entry name" value="RmlC-like_jellyroll"/>
</dbReference>
<keyword evidence="5" id="KW-0597">Phosphoprotein</keyword>
<comment type="subcellular location">
    <subcellularLocation>
        <location evidence="1">Cell membrane</location>
    </subcellularLocation>
    <subcellularLocation>
        <location evidence="2">Cytoplasm</location>
    </subcellularLocation>
</comment>
<evidence type="ECO:0000256" key="2">
    <source>
        <dbReference type="ARBA" id="ARBA00004496"/>
    </source>
</evidence>
<dbReference type="Gene3D" id="2.60.120.10">
    <property type="entry name" value="Jelly Rolls"/>
    <property type="match status" value="1"/>
</dbReference>
<keyword evidence="10" id="KW-1185">Reference proteome</keyword>
<evidence type="ECO:0000256" key="4">
    <source>
        <dbReference type="ARBA" id="ARBA00022490"/>
    </source>
</evidence>
<dbReference type="Proteomes" id="UP000092461">
    <property type="component" value="Unassembled WGS sequence"/>
</dbReference>